<dbReference type="PANTHER" id="PTHR30136:SF24">
    <property type="entry name" value="HTH-TYPE TRANSCRIPTIONAL REPRESSOR ALLR"/>
    <property type="match status" value="1"/>
</dbReference>
<dbReference type="InterPro" id="IPR005471">
    <property type="entry name" value="Tscrpt_reg_IclR_N"/>
</dbReference>
<dbReference type="STRING" id="1737425.GCA_900049755_02752"/>
<dbReference type="SMART" id="SM00346">
    <property type="entry name" value="HTH_ICLR"/>
    <property type="match status" value="1"/>
</dbReference>
<dbReference type="AlphaFoldDB" id="A0A2Z3YNH5"/>
<evidence type="ECO:0000313" key="6">
    <source>
        <dbReference type="EMBL" id="AWT26875.1"/>
    </source>
</evidence>
<dbReference type="PROSITE" id="PS51078">
    <property type="entry name" value="ICLR_ED"/>
    <property type="match status" value="1"/>
</dbReference>
<dbReference type="SUPFAM" id="SSF55781">
    <property type="entry name" value="GAF domain-like"/>
    <property type="match status" value="1"/>
</dbReference>
<dbReference type="RefSeq" id="WP_110481888.1">
    <property type="nucleotide sequence ID" value="NZ_CP024988.1"/>
</dbReference>
<gene>
    <name evidence="6" type="primary">iclR</name>
    <name evidence="6" type="ORF">Csp1_21140</name>
</gene>
<protein>
    <submittedName>
        <fullName evidence="6">Transcriptional repressor IclR</fullName>
    </submittedName>
</protein>
<dbReference type="EMBL" id="CP024988">
    <property type="protein sequence ID" value="AWT26875.1"/>
    <property type="molecule type" value="Genomic_DNA"/>
</dbReference>
<evidence type="ECO:0000259" key="5">
    <source>
        <dbReference type="PROSITE" id="PS51078"/>
    </source>
</evidence>
<dbReference type="InterPro" id="IPR036388">
    <property type="entry name" value="WH-like_DNA-bd_sf"/>
</dbReference>
<dbReference type="KEGG" id="cpre:Csp1_21140"/>
<dbReference type="OrthoDB" id="7274111at2"/>
<evidence type="ECO:0000256" key="1">
    <source>
        <dbReference type="ARBA" id="ARBA00023015"/>
    </source>
</evidence>
<feature type="domain" description="HTH iclR-type" evidence="4">
    <location>
        <begin position="7"/>
        <end position="67"/>
    </location>
</feature>
<keyword evidence="3" id="KW-0804">Transcription</keyword>
<dbReference type="GO" id="GO:0003700">
    <property type="term" value="F:DNA-binding transcription factor activity"/>
    <property type="evidence" value="ECO:0007669"/>
    <property type="project" value="TreeGrafter"/>
</dbReference>
<evidence type="ECO:0000256" key="3">
    <source>
        <dbReference type="ARBA" id="ARBA00023163"/>
    </source>
</evidence>
<dbReference type="InterPro" id="IPR029016">
    <property type="entry name" value="GAF-like_dom_sf"/>
</dbReference>
<dbReference type="SUPFAM" id="SSF46785">
    <property type="entry name" value="Winged helix' DNA-binding domain"/>
    <property type="match status" value="1"/>
</dbReference>
<dbReference type="GO" id="GO:0045892">
    <property type="term" value="P:negative regulation of DNA-templated transcription"/>
    <property type="evidence" value="ECO:0007669"/>
    <property type="project" value="TreeGrafter"/>
</dbReference>
<name>A0A2Z3YNH5_9CORY</name>
<proteinExistence type="predicted"/>
<organism evidence="6 7">
    <name type="scientific">Corynebacterium provencense</name>
    <dbReference type="NCBI Taxonomy" id="1737425"/>
    <lineage>
        <taxon>Bacteria</taxon>
        <taxon>Bacillati</taxon>
        <taxon>Actinomycetota</taxon>
        <taxon>Actinomycetes</taxon>
        <taxon>Mycobacteriales</taxon>
        <taxon>Corynebacteriaceae</taxon>
        <taxon>Corynebacterium</taxon>
    </lineage>
</organism>
<feature type="domain" description="IclR-ED" evidence="5">
    <location>
        <begin position="68"/>
        <end position="217"/>
    </location>
</feature>
<dbReference type="PANTHER" id="PTHR30136">
    <property type="entry name" value="HELIX-TURN-HELIX TRANSCRIPTIONAL REGULATOR, ICLR FAMILY"/>
    <property type="match status" value="1"/>
</dbReference>
<dbReference type="Gene3D" id="1.10.10.10">
    <property type="entry name" value="Winged helix-like DNA-binding domain superfamily/Winged helix DNA-binding domain"/>
    <property type="match status" value="1"/>
</dbReference>
<dbReference type="PROSITE" id="PS51077">
    <property type="entry name" value="HTH_ICLR"/>
    <property type="match status" value="1"/>
</dbReference>
<dbReference type="Gene3D" id="3.30.450.40">
    <property type="match status" value="2"/>
</dbReference>
<dbReference type="Pfam" id="PF09339">
    <property type="entry name" value="HTH_IclR"/>
    <property type="match status" value="1"/>
</dbReference>
<evidence type="ECO:0000256" key="2">
    <source>
        <dbReference type="ARBA" id="ARBA00023125"/>
    </source>
</evidence>
<dbReference type="GO" id="GO:0003677">
    <property type="term" value="F:DNA binding"/>
    <property type="evidence" value="ECO:0007669"/>
    <property type="project" value="UniProtKB-KW"/>
</dbReference>
<evidence type="ECO:0000313" key="7">
    <source>
        <dbReference type="Proteomes" id="UP000247696"/>
    </source>
</evidence>
<reference evidence="7" key="1">
    <citation type="submission" date="2017-11" db="EMBL/GenBank/DDBJ databases">
        <title>Otitis media/interna in a cat caused by the recently described species Corynebacterium provencense.</title>
        <authorList>
            <person name="Kittl S."/>
            <person name="Brodard I."/>
            <person name="Rychener L."/>
            <person name="Jores J."/>
            <person name="Roosje P."/>
            <person name="Gobeli Brawand S."/>
        </authorList>
    </citation>
    <scope>NUCLEOTIDE SEQUENCE [LARGE SCALE GENOMIC DNA]</scope>
    <source>
        <strain evidence="7">17KM38</strain>
    </source>
</reference>
<keyword evidence="1" id="KW-0805">Transcription regulation</keyword>
<dbReference type="Proteomes" id="UP000247696">
    <property type="component" value="Chromosome"/>
</dbReference>
<sequence length="217" mass="23122">MAAEGVTKSVERALQLLGIVCSEDSMTLTEAARDADLPASTALRLLRSLCAQGFLRREEDGSYRAGPRLIQLGARALSKNNLINSAGPYMRALAAECGESVYLSVKVSQEEALYIHIEEGTHSVRHVSWVGNTIPLDNSAAGKVFRGDEGEAAVVEDRVEKDVTAIATGVRVGGQLVAALSIVAPSYRMDADIIDALSFDLREMASDVECALGGELK</sequence>
<keyword evidence="7" id="KW-1185">Reference proteome</keyword>
<dbReference type="InterPro" id="IPR036390">
    <property type="entry name" value="WH_DNA-bd_sf"/>
</dbReference>
<evidence type="ECO:0000259" key="4">
    <source>
        <dbReference type="PROSITE" id="PS51077"/>
    </source>
</evidence>
<keyword evidence="2" id="KW-0238">DNA-binding</keyword>
<dbReference type="InterPro" id="IPR050707">
    <property type="entry name" value="HTH_MetabolicPath_Reg"/>
</dbReference>
<dbReference type="InterPro" id="IPR014757">
    <property type="entry name" value="Tscrpt_reg_IclR_C"/>
</dbReference>
<dbReference type="Pfam" id="PF01614">
    <property type="entry name" value="IclR_C"/>
    <property type="match status" value="1"/>
</dbReference>
<accession>A0A2Z3YNH5</accession>